<reference evidence="3 4" key="1">
    <citation type="submission" date="2021-12" db="EMBL/GenBank/DDBJ databases">
        <title>High titer production of polyol ester of fatty acids by Rhodotorula paludigena BS15 towards product separation-free biomass refinery.</title>
        <authorList>
            <person name="Mano J."/>
            <person name="Ono H."/>
            <person name="Tanaka T."/>
            <person name="Naito K."/>
            <person name="Sushida H."/>
            <person name="Ike M."/>
            <person name="Tokuyasu K."/>
            <person name="Kitaoka M."/>
        </authorList>
    </citation>
    <scope>NUCLEOTIDE SEQUENCE [LARGE SCALE GENOMIC DNA]</scope>
    <source>
        <strain evidence="3 4">BS15</strain>
    </source>
</reference>
<dbReference type="PANTHER" id="PTHR15665">
    <property type="entry name" value="ASTEROID PROTEIN"/>
    <property type="match status" value="1"/>
</dbReference>
<proteinExistence type="inferred from homology"/>
<dbReference type="Proteomes" id="UP001342314">
    <property type="component" value="Unassembled WGS sequence"/>
</dbReference>
<sequence>MGVSSLSSFVKKQNIGGVLLLPSPAEPTPIPAIVDGLAFAYHVGLVATFEGGGYLQIRHNVRKYIEYWRACGLDPEFVWDASEPPKDLTFFGQPGPFDAEKLPTVISRSSQSLQRSIKYMRLPDTLRGQHQHASAATRLPPLAHMAISAELALLGVPSHCAEEEADSPTAELAQRRNGFVISNDSDYFIYPAAYRGYVPLGSIGYGQFNQPRLEQVPPDQPASLHLRVYHPASIARALSLPAPFLPILAALVGNDLVNYSADLHVPRHSKPFPGHVDPRELLRISGALSTCVRMPVDTLAQVQDVVFAVLPLLLQRPAQDPLIVANLAGSAFAYALRPLEHPSPTFPLHARAFDSPTQAVAREAYHRAYKAAHLSSFVLHTLKHGVVLVQGSVEMPEYQSPMVSLARPLRLWVYAILQQSVGLKSGTIVEYVRRQDSLHAAEVPVLSLAQLLATKGVEPPPTAPIVLAPFETRFDLFLAIFSLPPLSAPLTRTILAHLPLLLALRHIHLTHKRPFTAHEQRSALLVSSLLLLTPAALSSLPSPGGRGAPPKREHIQRSVELVQTLVGVNLVAQALLLDHPADAPVWIDAEGVRAPHWCFDGRAFHSLLGMREVELERVVQGMPDEVRRQVLEMEAWTMQAL</sequence>
<feature type="domain" description="Asteroid" evidence="2">
    <location>
        <begin position="159"/>
        <end position="254"/>
    </location>
</feature>
<gene>
    <name evidence="3" type="ORF">Rhopal_005358-T1</name>
</gene>
<dbReference type="InterPro" id="IPR039436">
    <property type="entry name" value="Asteroid_dom"/>
</dbReference>
<dbReference type="AlphaFoldDB" id="A0AAV5GQ77"/>
<comment type="caution">
    <text evidence="3">The sequence shown here is derived from an EMBL/GenBank/DDBJ whole genome shotgun (WGS) entry which is preliminary data.</text>
</comment>
<dbReference type="SUPFAM" id="SSF88723">
    <property type="entry name" value="PIN domain-like"/>
    <property type="match status" value="1"/>
</dbReference>
<dbReference type="PANTHER" id="PTHR15665:SF1">
    <property type="entry name" value="PROTEIN ASTEROID HOMOLOG 1"/>
    <property type="match status" value="1"/>
</dbReference>
<evidence type="ECO:0000313" key="4">
    <source>
        <dbReference type="Proteomes" id="UP001342314"/>
    </source>
</evidence>
<comment type="similarity">
    <text evidence="1">Belongs to the asteroid family.</text>
</comment>
<evidence type="ECO:0000259" key="2">
    <source>
        <dbReference type="Pfam" id="PF12813"/>
    </source>
</evidence>
<dbReference type="Gene3D" id="3.40.50.1010">
    <property type="entry name" value="5'-nuclease"/>
    <property type="match status" value="1"/>
</dbReference>
<protein>
    <recommendedName>
        <fullName evidence="2">Asteroid domain-containing protein</fullName>
    </recommendedName>
</protein>
<dbReference type="InterPro" id="IPR029060">
    <property type="entry name" value="PIN-like_dom_sf"/>
</dbReference>
<name>A0AAV5GQ77_9BASI</name>
<dbReference type="EMBL" id="BQKY01000011">
    <property type="protein sequence ID" value="GJN92328.1"/>
    <property type="molecule type" value="Genomic_DNA"/>
</dbReference>
<dbReference type="InterPro" id="IPR026832">
    <property type="entry name" value="Asteroid"/>
</dbReference>
<accession>A0AAV5GQ77</accession>
<evidence type="ECO:0000313" key="3">
    <source>
        <dbReference type="EMBL" id="GJN92328.1"/>
    </source>
</evidence>
<dbReference type="Pfam" id="PF12813">
    <property type="entry name" value="XPG_I_2"/>
    <property type="match status" value="1"/>
</dbReference>
<keyword evidence="4" id="KW-1185">Reference proteome</keyword>
<evidence type="ECO:0000256" key="1">
    <source>
        <dbReference type="ARBA" id="ARBA00007398"/>
    </source>
</evidence>
<organism evidence="3 4">
    <name type="scientific">Rhodotorula paludigena</name>
    <dbReference type="NCBI Taxonomy" id="86838"/>
    <lineage>
        <taxon>Eukaryota</taxon>
        <taxon>Fungi</taxon>
        <taxon>Dikarya</taxon>
        <taxon>Basidiomycota</taxon>
        <taxon>Pucciniomycotina</taxon>
        <taxon>Microbotryomycetes</taxon>
        <taxon>Sporidiobolales</taxon>
        <taxon>Sporidiobolaceae</taxon>
        <taxon>Rhodotorula</taxon>
    </lineage>
</organism>